<dbReference type="GO" id="GO:0016042">
    <property type="term" value="P:lipid catabolic process"/>
    <property type="evidence" value="ECO:0007669"/>
    <property type="project" value="InterPro"/>
</dbReference>
<dbReference type="Pfam" id="PF03893">
    <property type="entry name" value="Lipase3_N"/>
    <property type="match status" value="1"/>
</dbReference>
<sequence>MAATAMATTAGLVVLMLYVLSRRFSSSEEESDCGGDYPRSKSRSAKKRLSRRPAQAPATWLETMSTLSETLRFTYAETLGKWPIGDLAFGIKYFIQRQGNLQVASVYAGEESVQLKGAETIDHLYYYLKLLTLCMFFSKKPFPEFLESAGLSEAHVLLQKPKAALLKPAFTVLRDENSKCFLLLIRGTHSIKDTLTAALGAVVPFHHSVLHDGGISNLVLGYAHCGMVAAARWIAKLSTPTLLKALEQNPDYEVKIVGHSLGGGTAALLTYILREQKEFSATACMTWELAESGKHFITTIINGSDLVPTFSVASVDDLRSEVTSSSWLSDLRDQVEQNRVLKVFYRSAMVLGSCIPSLSNAKAKVVGAGAFLRPVSGSTQVVIKHAQDVAQAVIRTRSSMTSWTCIGPRRRAVVSSSNSKTDDVLEFPHIIVERTSETLVISTESLVHRTEYDSPSSGESGPDETDEDEDLIRIDKVVTTSSSEEITEGELWNELEKKLQMKESEANCQITEVEEDVVKEIAAEEKALSDALDSETPLTLSDVSDNHHFYPPGRIVHIVSIPSSELDNPGLVYTEEERVGIFETSRELYSKLRLSRTMIKDHFMPMYKKMMELLIVQLENELDSCVLKT</sequence>
<dbReference type="InterPro" id="IPR029058">
    <property type="entry name" value="AB_hydrolase_fold"/>
</dbReference>
<dbReference type="SUPFAM" id="SSF53474">
    <property type="entry name" value="alpha/beta-Hydrolases"/>
    <property type="match status" value="1"/>
</dbReference>
<keyword evidence="1" id="KW-0378">Hydrolase</keyword>
<feature type="chain" id="PRO_5016299204" description="Sn1-specific diacylglycerol lipase alpha" evidence="3">
    <location>
        <begin position="22"/>
        <end position="629"/>
    </location>
</feature>
<keyword evidence="3" id="KW-0732">Signal</keyword>
<dbReference type="Pfam" id="PF01764">
    <property type="entry name" value="Lipase_3"/>
    <property type="match status" value="1"/>
</dbReference>
<dbReference type="CDD" id="cd00519">
    <property type="entry name" value="Lipase_3"/>
    <property type="match status" value="1"/>
</dbReference>
<name>A0A2Z7C100_9LAMI</name>
<dbReference type="AlphaFoldDB" id="A0A2Z7C100"/>
<dbReference type="Gene3D" id="3.40.50.1820">
    <property type="entry name" value="alpha/beta hydrolase"/>
    <property type="match status" value="1"/>
</dbReference>
<proteinExistence type="predicted"/>
<accession>A0A2Z7C100</accession>
<dbReference type="InterPro" id="IPR002921">
    <property type="entry name" value="Fungal_lipase-type"/>
</dbReference>
<feature type="compositionally biased region" description="Acidic residues" evidence="2">
    <location>
        <begin position="461"/>
        <end position="470"/>
    </location>
</feature>
<dbReference type="OrthoDB" id="438440at2759"/>
<dbReference type="InterPro" id="IPR005592">
    <property type="entry name" value="Mono/diacylglycerol_lipase_N"/>
</dbReference>
<dbReference type="PANTHER" id="PTHR46023">
    <property type="entry name" value="LIPASE CLASS 3 PROTEIN-LIKE"/>
    <property type="match status" value="1"/>
</dbReference>
<evidence type="ECO:0000259" key="4">
    <source>
        <dbReference type="Pfam" id="PF01764"/>
    </source>
</evidence>
<gene>
    <name evidence="6" type="ORF">F511_23421</name>
</gene>
<evidence type="ECO:0000256" key="3">
    <source>
        <dbReference type="SAM" id="SignalP"/>
    </source>
</evidence>
<evidence type="ECO:0000313" key="7">
    <source>
        <dbReference type="Proteomes" id="UP000250235"/>
    </source>
</evidence>
<feature type="region of interest" description="Disordered" evidence="2">
    <location>
        <begin position="446"/>
        <end position="471"/>
    </location>
</feature>
<evidence type="ECO:0000313" key="6">
    <source>
        <dbReference type="EMBL" id="KZV40625.1"/>
    </source>
</evidence>
<protein>
    <recommendedName>
        <fullName evidence="8">Sn1-specific diacylglycerol lipase alpha</fullName>
    </recommendedName>
</protein>
<feature type="signal peptide" evidence="3">
    <location>
        <begin position="1"/>
        <end position="21"/>
    </location>
</feature>
<evidence type="ECO:0008006" key="8">
    <source>
        <dbReference type="Google" id="ProtNLM"/>
    </source>
</evidence>
<dbReference type="PANTHER" id="PTHR46023:SF6">
    <property type="entry name" value="LIPASE CLASS 3 FAMILY PROTEIN"/>
    <property type="match status" value="1"/>
</dbReference>
<feature type="domain" description="Fungal lipase-type" evidence="4">
    <location>
        <begin position="183"/>
        <end position="312"/>
    </location>
</feature>
<evidence type="ECO:0000259" key="5">
    <source>
        <dbReference type="Pfam" id="PF03893"/>
    </source>
</evidence>
<evidence type="ECO:0000256" key="1">
    <source>
        <dbReference type="ARBA" id="ARBA00022801"/>
    </source>
</evidence>
<keyword evidence="7" id="KW-1185">Reference proteome</keyword>
<dbReference type="Proteomes" id="UP000250235">
    <property type="component" value="Unassembled WGS sequence"/>
</dbReference>
<reference evidence="6 7" key="1">
    <citation type="journal article" date="2015" name="Proc. Natl. Acad. Sci. U.S.A.">
        <title>The resurrection genome of Boea hygrometrica: A blueprint for survival of dehydration.</title>
        <authorList>
            <person name="Xiao L."/>
            <person name="Yang G."/>
            <person name="Zhang L."/>
            <person name="Yang X."/>
            <person name="Zhao S."/>
            <person name="Ji Z."/>
            <person name="Zhou Q."/>
            <person name="Hu M."/>
            <person name="Wang Y."/>
            <person name="Chen M."/>
            <person name="Xu Y."/>
            <person name="Jin H."/>
            <person name="Xiao X."/>
            <person name="Hu G."/>
            <person name="Bao F."/>
            <person name="Hu Y."/>
            <person name="Wan P."/>
            <person name="Li L."/>
            <person name="Deng X."/>
            <person name="Kuang T."/>
            <person name="Xiang C."/>
            <person name="Zhu J.K."/>
            <person name="Oliver M.J."/>
            <person name="He Y."/>
        </authorList>
    </citation>
    <scope>NUCLEOTIDE SEQUENCE [LARGE SCALE GENOMIC DNA]</scope>
    <source>
        <strain evidence="7">cv. XS01</strain>
    </source>
</reference>
<feature type="compositionally biased region" description="Basic residues" evidence="2">
    <location>
        <begin position="40"/>
        <end position="51"/>
    </location>
</feature>
<feature type="domain" description="Mono-/di-acylglycerol lipase N-terminal" evidence="5">
    <location>
        <begin position="48"/>
        <end position="125"/>
    </location>
</feature>
<dbReference type="EMBL" id="KQ999906">
    <property type="protein sequence ID" value="KZV40625.1"/>
    <property type="molecule type" value="Genomic_DNA"/>
</dbReference>
<dbReference type="GO" id="GO:0016787">
    <property type="term" value="F:hydrolase activity"/>
    <property type="evidence" value="ECO:0007669"/>
    <property type="project" value="UniProtKB-KW"/>
</dbReference>
<feature type="region of interest" description="Disordered" evidence="2">
    <location>
        <begin position="28"/>
        <end position="51"/>
    </location>
</feature>
<evidence type="ECO:0000256" key="2">
    <source>
        <dbReference type="SAM" id="MobiDB-lite"/>
    </source>
</evidence>
<organism evidence="6 7">
    <name type="scientific">Dorcoceras hygrometricum</name>
    <dbReference type="NCBI Taxonomy" id="472368"/>
    <lineage>
        <taxon>Eukaryota</taxon>
        <taxon>Viridiplantae</taxon>
        <taxon>Streptophyta</taxon>
        <taxon>Embryophyta</taxon>
        <taxon>Tracheophyta</taxon>
        <taxon>Spermatophyta</taxon>
        <taxon>Magnoliopsida</taxon>
        <taxon>eudicotyledons</taxon>
        <taxon>Gunneridae</taxon>
        <taxon>Pentapetalae</taxon>
        <taxon>asterids</taxon>
        <taxon>lamiids</taxon>
        <taxon>Lamiales</taxon>
        <taxon>Gesneriaceae</taxon>
        <taxon>Didymocarpoideae</taxon>
        <taxon>Trichosporeae</taxon>
        <taxon>Loxocarpinae</taxon>
        <taxon>Dorcoceras</taxon>
    </lineage>
</organism>